<dbReference type="PROSITE" id="PS51257">
    <property type="entry name" value="PROKAR_LIPOPROTEIN"/>
    <property type="match status" value="1"/>
</dbReference>
<reference evidence="2 3" key="1">
    <citation type="submission" date="2020-04" db="EMBL/GenBank/DDBJ databases">
        <title>Genome sequencing of novel species.</title>
        <authorList>
            <person name="Heo J."/>
            <person name="Kim S.-J."/>
            <person name="Kim J.-S."/>
            <person name="Hong S.-B."/>
            <person name="Kwon S.-W."/>
        </authorList>
    </citation>
    <scope>NUCLEOTIDE SEQUENCE [LARGE SCALE GENOMIC DNA]</scope>
    <source>
        <strain evidence="2 3">GN2-R2</strain>
    </source>
</reference>
<dbReference type="EMBL" id="CP051685">
    <property type="protein sequence ID" value="QJE00207.1"/>
    <property type="molecule type" value="Genomic_DNA"/>
</dbReference>
<evidence type="ECO:0000313" key="2">
    <source>
        <dbReference type="EMBL" id="QJE00207.1"/>
    </source>
</evidence>
<evidence type="ECO:0008006" key="4">
    <source>
        <dbReference type="Google" id="ProtNLM"/>
    </source>
</evidence>
<dbReference type="KEGG" id="mfy:HH212_09385"/>
<name>A0A7Z2ZTP2_9BURK</name>
<sequence length="145" mass="15873">MRFPLSRPKLLSLTPLLLAGLLAGCVNESASYLIDGRDHAVTVFVTQNVFWSKQAGLSVVASHLPDCQRRFDFGKMPLADFTLELFSTGTETFLLRAGDDMWQVETVGCTQLPEPSADVQAQPIGVFHFDARKNLVFERADGAAG</sequence>
<evidence type="ECO:0000256" key="1">
    <source>
        <dbReference type="SAM" id="SignalP"/>
    </source>
</evidence>
<protein>
    <recommendedName>
        <fullName evidence="4">Lipoprotein</fullName>
    </recommendedName>
</protein>
<dbReference type="AlphaFoldDB" id="A0A7Z2ZTP2"/>
<proteinExistence type="predicted"/>
<gene>
    <name evidence="2" type="ORF">HH212_09385</name>
</gene>
<organism evidence="2 3">
    <name type="scientific">Massilia forsythiae</name>
    <dbReference type="NCBI Taxonomy" id="2728020"/>
    <lineage>
        <taxon>Bacteria</taxon>
        <taxon>Pseudomonadati</taxon>
        <taxon>Pseudomonadota</taxon>
        <taxon>Betaproteobacteria</taxon>
        <taxon>Burkholderiales</taxon>
        <taxon>Oxalobacteraceae</taxon>
        <taxon>Telluria group</taxon>
        <taxon>Massilia</taxon>
    </lineage>
</organism>
<keyword evidence="1" id="KW-0732">Signal</keyword>
<dbReference type="RefSeq" id="WP_170202240.1">
    <property type="nucleotide sequence ID" value="NZ_CP051685.1"/>
</dbReference>
<feature type="chain" id="PRO_5031124856" description="Lipoprotein" evidence="1">
    <location>
        <begin position="20"/>
        <end position="145"/>
    </location>
</feature>
<keyword evidence="3" id="KW-1185">Reference proteome</keyword>
<evidence type="ECO:0000313" key="3">
    <source>
        <dbReference type="Proteomes" id="UP000502415"/>
    </source>
</evidence>
<feature type="signal peptide" evidence="1">
    <location>
        <begin position="1"/>
        <end position="19"/>
    </location>
</feature>
<dbReference type="Proteomes" id="UP000502415">
    <property type="component" value="Chromosome"/>
</dbReference>
<accession>A0A7Z2ZTP2</accession>